<sequence length="132" mass="14612">MQWKSSERGSDCRQGLSHLDSLLAVIGVSLSLNEAGYSRRPYLSHHESSSHRPTSTVENSVTFFLVIMGPLGRPKSSKNNKQAKPTKGQRGRPRNNHNSQSTESREDVGPKVKLLLAEQNSDGGKRTSRDIE</sequence>
<accession>A0ABR0A8E0</accession>
<reference evidence="2 3" key="1">
    <citation type="journal article" date="2023" name="Nucleic Acids Res.">
        <title>The hologenome of Daphnia magna reveals possible DNA methylation and microbiome-mediated evolution of the host genome.</title>
        <authorList>
            <person name="Chaturvedi A."/>
            <person name="Li X."/>
            <person name="Dhandapani V."/>
            <person name="Marshall H."/>
            <person name="Kissane S."/>
            <person name="Cuenca-Cambronero M."/>
            <person name="Asole G."/>
            <person name="Calvet F."/>
            <person name="Ruiz-Romero M."/>
            <person name="Marangio P."/>
            <person name="Guigo R."/>
            <person name="Rago D."/>
            <person name="Mirbahai L."/>
            <person name="Eastwood N."/>
            <person name="Colbourne J.K."/>
            <person name="Zhou J."/>
            <person name="Mallon E."/>
            <person name="Orsini L."/>
        </authorList>
    </citation>
    <scope>NUCLEOTIDE SEQUENCE [LARGE SCALE GENOMIC DNA]</scope>
    <source>
        <strain evidence="2">LRV0_1</strain>
    </source>
</reference>
<dbReference type="InterPro" id="IPR017956">
    <property type="entry name" value="AT_hook_DNA-bd_motif"/>
</dbReference>
<gene>
    <name evidence="2" type="ORF">OUZ56_003240</name>
</gene>
<protein>
    <submittedName>
        <fullName evidence="2">Uncharacterized protein</fullName>
    </submittedName>
</protein>
<dbReference type="Proteomes" id="UP001234178">
    <property type="component" value="Unassembled WGS sequence"/>
</dbReference>
<evidence type="ECO:0000256" key="1">
    <source>
        <dbReference type="SAM" id="MobiDB-lite"/>
    </source>
</evidence>
<dbReference type="Pfam" id="PF02178">
    <property type="entry name" value="AT_hook"/>
    <property type="match status" value="2"/>
</dbReference>
<feature type="region of interest" description="Disordered" evidence="1">
    <location>
        <begin position="70"/>
        <end position="132"/>
    </location>
</feature>
<comment type="caution">
    <text evidence="2">The sequence shown here is derived from an EMBL/GenBank/DDBJ whole genome shotgun (WGS) entry which is preliminary data.</text>
</comment>
<feature type="compositionally biased region" description="Basic and acidic residues" evidence="1">
    <location>
        <begin position="123"/>
        <end position="132"/>
    </location>
</feature>
<organism evidence="2 3">
    <name type="scientific">Daphnia magna</name>
    <dbReference type="NCBI Taxonomy" id="35525"/>
    <lineage>
        <taxon>Eukaryota</taxon>
        <taxon>Metazoa</taxon>
        <taxon>Ecdysozoa</taxon>
        <taxon>Arthropoda</taxon>
        <taxon>Crustacea</taxon>
        <taxon>Branchiopoda</taxon>
        <taxon>Diplostraca</taxon>
        <taxon>Cladocera</taxon>
        <taxon>Anomopoda</taxon>
        <taxon>Daphniidae</taxon>
        <taxon>Daphnia</taxon>
    </lineage>
</organism>
<proteinExistence type="predicted"/>
<keyword evidence="3" id="KW-1185">Reference proteome</keyword>
<dbReference type="EMBL" id="JAOYFB010000036">
    <property type="protein sequence ID" value="KAK4021323.1"/>
    <property type="molecule type" value="Genomic_DNA"/>
</dbReference>
<evidence type="ECO:0000313" key="3">
    <source>
        <dbReference type="Proteomes" id="UP001234178"/>
    </source>
</evidence>
<evidence type="ECO:0000313" key="2">
    <source>
        <dbReference type="EMBL" id="KAK4021323.1"/>
    </source>
</evidence>
<name>A0ABR0A8E0_9CRUS</name>